<keyword evidence="4" id="KW-0697">Rotamase</keyword>
<reference evidence="7 8" key="1">
    <citation type="submission" date="2015-07" db="EMBL/GenBank/DDBJ databases">
        <authorList>
            <person name="Noorani M."/>
        </authorList>
    </citation>
    <scope>NUCLEOTIDE SEQUENCE [LARGE SCALE GENOMIC DNA]</scope>
    <source>
        <strain evidence="7 8">KCTC 42284</strain>
    </source>
</reference>
<evidence type="ECO:0000313" key="8">
    <source>
        <dbReference type="Proteomes" id="UP000066624"/>
    </source>
</evidence>
<evidence type="ECO:0000259" key="6">
    <source>
        <dbReference type="PROSITE" id="PS50198"/>
    </source>
</evidence>
<gene>
    <name evidence="7" type="ORF">WM2015_2122</name>
</gene>
<evidence type="ECO:0000256" key="3">
    <source>
        <dbReference type="ARBA" id="ARBA00013194"/>
    </source>
</evidence>
<dbReference type="InterPro" id="IPR000297">
    <property type="entry name" value="PPIase_PpiC"/>
</dbReference>
<comment type="similarity">
    <text evidence="2">Belongs to the PpiC/parvulin rotamase family.</text>
</comment>
<dbReference type="EMBL" id="CP012154">
    <property type="protein sequence ID" value="AKS42487.1"/>
    <property type="molecule type" value="Genomic_DNA"/>
</dbReference>
<evidence type="ECO:0000256" key="1">
    <source>
        <dbReference type="ARBA" id="ARBA00000971"/>
    </source>
</evidence>
<dbReference type="PANTHER" id="PTHR47245">
    <property type="entry name" value="PEPTIDYLPROLYL ISOMERASE"/>
    <property type="match status" value="1"/>
</dbReference>
<dbReference type="InterPro" id="IPR050245">
    <property type="entry name" value="PrsA_foldase"/>
</dbReference>
<dbReference type="Proteomes" id="UP000066624">
    <property type="component" value="Chromosome"/>
</dbReference>
<dbReference type="Gene3D" id="3.10.50.40">
    <property type="match status" value="1"/>
</dbReference>
<dbReference type="GO" id="GO:0003755">
    <property type="term" value="F:peptidyl-prolyl cis-trans isomerase activity"/>
    <property type="evidence" value="ECO:0007669"/>
    <property type="project" value="UniProtKB-KW"/>
</dbReference>
<dbReference type="SUPFAM" id="SSF109998">
    <property type="entry name" value="Triger factor/SurA peptide-binding domain-like"/>
    <property type="match status" value="1"/>
</dbReference>
<comment type="catalytic activity">
    <reaction evidence="1">
        <text>[protein]-peptidylproline (omega=180) = [protein]-peptidylproline (omega=0)</text>
        <dbReference type="Rhea" id="RHEA:16237"/>
        <dbReference type="Rhea" id="RHEA-COMP:10747"/>
        <dbReference type="Rhea" id="RHEA-COMP:10748"/>
        <dbReference type="ChEBI" id="CHEBI:83833"/>
        <dbReference type="ChEBI" id="CHEBI:83834"/>
        <dbReference type="EC" id="5.2.1.8"/>
    </reaction>
</comment>
<dbReference type="SUPFAM" id="SSF54534">
    <property type="entry name" value="FKBP-like"/>
    <property type="match status" value="1"/>
</dbReference>
<keyword evidence="8" id="KW-1185">Reference proteome</keyword>
<feature type="compositionally biased region" description="Acidic residues" evidence="5">
    <location>
        <begin position="326"/>
        <end position="335"/>
    </location>
</feature>
<dbReference type="AlphaFoldDB" id="A0A0K0XXX9"/>
<accession>A0A0K0XXX9</accession>
<feature type="compositionally biased region" description="Basic and acidic residues" evidence="5">
    <location>
        <begin position="306"/>
        <end position="317"/>
    </location>
</feature>
<feature type="region of interest" description="Disordered" evidence="5">
    <location>
        <begin position="297"/>
        <end position="335"/>
    </location>
</feature>
<keyword evidence="4" id="KW-0413">Isomerase</keyword>
<dbReference type="PROSITE" id="PS01096">
    <property type="entry name" value="PPIC_PPIASE_1"/>
    <property type="match status" value="1"/>
</dbReference>
<dbReference type="Pfam" id="PF13145">
    <property type="entry name" value="Rotamase_2"/>
    <property type="match status" value="1"/>
</dbReference>
<dbReference type="STRING" id="1579979.WM2015_2122"/>
<evidence type="ECO:0000256" key="2">
    <source>
        <dbReference type="ARBA" id="ARBA00007656"/>
    </source>
</evidence>
<dbReference type="PROSITE" id="PS50198">
    <property type="entry name" value="PPIC_PPIASE_2"/>
    <property type="match status" value="1"/>
</dbReference>
<dbReference type="OrthoDB" id="9769613at2"/>
<dbReference type="PROSITE" id="PS51257">
    <property type="entry name" value="PROKAR_LIPOPROTEIN"/>
    <property type="match status" value="1"/>
</dbReference>
<organism evidence="7 8">
    <name type="scientific">Wenzhouxiangella marina</name>
    <dbReference type="NCBI Taxonomy" id="1579979"/>
    <lineage>
        <taxon>Bacteria</taxon>
        <taxon>Pseudomonadati</taxon>
        <taxon>Pseudomonadota</taxon>
        <taxon>Gammaproteobacteria</taxon>
        <taxon>Chromatiales</taxon>
        <taxon>Wenzhouxiangellaceae</taxon>
        <taxon>Wenzhouxiangella</taxon>
    </lineage>
</organism>
<dbReference type="InterPro" id="IPR023058">
    <property type="entry name" value="PPIase_PpiC_CS"/>
</dbReference>
<evidence type="ECO:0000256" key="5">
    <source>
        <dbReference type="SAM" id="MobiDB-lite"/>
    </source>
</evidence>
<proteinExistence type="inferred from homology"/>
<dbReference type="KEGG" id="wma:WM2015_2122"/>
<dbReference type="InterPro" id="IPR027304">
    <property type="entry name" value="Trigger_fact/SurA_dom_sf"/>
</dbReference>
<dbReference type="PANTHER" id="PTHR47245:SF2">
    <property type="entry name" value="PEPTIDYL-PROLYL CIS-TRANS ISOMERASE HP_0175-RELATED"/>
    <property type="match status" value="1"/>
</dbReference>
<protein>
    <recommendedName>
        <fullName evidence="3">peptidylprolyl isomerase</fullName>
        <ecNumber evidence="3">5.2.1.8</ecNumber>
    </recommendedName>
</protein>
<name>A0A0K0XXX9_9GAMM</name>
<evidence type="ECO:0000256" key="4">
    <source>
        <dbReference type="ARBA" id="ARBA00023110"/>
    </source>
</evidence>
<sequence length="335" mass="37499">MKRLMLSLSIAAALTACSSESPQPEVLARVGDSVITLDQYQHELERRAALRPGYYERAEKRQELLDYLVDQQVQLDAAVRAGIPEEPEFRDLYHRMLIQRLREKRLDEALASVTISDAEVLSYYEANADQFGRPERRQIAVIRLSRSARPDAEADQAQREQAEAAREAALQLPDDVAHFGAVAVEYSDDRGSRYQGGVVGWLVDREQAHYRLPEAVLDAGFALARPGEISPVIESPEAYWLVRLVDLDPARQQPLAQVREGIRHRLTRQRAEDLENGLLEQLRGEVTIDVNAELLDTVPIPPSIPPEREAAPEERRPPPLPGGVQGDDDPGTAEN</sequence>
<feature type="domain" description="PpiC" evidence="6">
    <location>
        <begin position="134"/>
        <end position="246"/>
    </location>
</feature>
<dbReference type="EC" id="5.2.1.8" evidence="3"/>
<dbReference type="InterPro" id="IPR046357">
    <property type="entry name" value="PPIase_dom_sf"/>
</dbReference>
<evidence type="ECO:0000313" key="7">
    <source>
        <dbReference type="EMBL" id="AKS42487.1"/>
    </source>
</evidence>
<dbReference type="RefSeq" id="WP_049726043.1">
    <property type="nucleotide sequence ID" value="NZ_CP012154.1"/>
</dbReference>